<gene>
    <name evidence="1" type="ORF">V6N12_022153</name>
</gene>
<proteinExistence type="predicted"/>
<protein>
    <submittedName>
        <fullName evidence="1">Uncharacterized protein</fullName>
    </submittedName>
</protein>
<sequence>MDSNIILIVPPISGFQDWQRCYADTESKPSCTFADSVWHDCMELAIALRIYLASWFAFQVLECFLIQSSTYEDIRETGLFS</sequence>
<reference evidence="1 2" key="1">
    <citation type="journal article" date="2024" name="G3 (Bethesda)">
        <title>Genome assembly of Hibiscus sabdariffa L. provides insights into metabolisms of medicinal natural products.</title>
        <authorList>
            <person name="Kim T."/>
        </authorList>
    </citation>
    <scope>NUCLEOTIDE SEQUENCE [LARGE SCALE GENOMIC DNA]</scope>
    <source>
        <strain evidence="1">TK-2024</strain>
        <tissue evidence="1">Old leaves</tissue>
    </source>
</reference>
<dbReference type="Proteomes" id="UP001472677">
    <property type="component" value="Unassembled WGS sequence"/>
</dbReference>
<accession>A0ABR2FTW3</accession>
<name>A0ABR2FTW3_9ROSI</name>
<comment type="caution">
    <text evidence="1">The sequence shown here is derived from an EMBL/GenBank/DDBJ whole genome shotgun (WGS) entry which is preliminary data.</text>
</comment>
<evidence type="ECO:0000313" key="1">
    <source>
        <dbReference type="EMBL" id="KAK8587670.1"/>
    </source>
</evidence>
<keyword evidence="2" id="KW-1185">Reference proteome</keyword>
<evidence type="ECO:0000313" key="2">
    <source>
        <dbReference type="Proteomes" id="UP001472677"/>
    </source>
</evidence>
<dbReference type="EMBL" id="JBBPBM010000004">
    <property type="protein sequence ID" value="KAK8587670.1"/>
    <property type="molecule type" value="Genomic_DNA"/>
</dbReference>
<organism evidence="1 2">
    <name type="scientific">Hibiscus sabdariffa</name>
    <name type="common">roselle</name>
    <dbReference type="NCBI Taxonomy" id="183260"/>
    <lineage>
        <taxon>Eukaryota</taxon>
        <taxon>Viridiplantae</taxon>
        <taxon>Streptophyta</taxon>
        <taxon>Embryophyta</taxon>
        <taxon>Tracheophyta</taxon>
        <taxon>Spermatophyta</taxon>
        <taxon>Magnoliopsida</taxon>
        <taxon>eudicotyledons</taxon>
        <taxon>Gunneridae</taxon>
        <taxon>Pentapetalae</taxon>
        <taxon>rosids</taxon>
        <taxon>malvids</taxon>
        <taxon>Malvales</taxon>
        <taxon>Malvaceae</taxon>
        <taxon>Malvoideae</taxon>
        <taxon>Hibiscus</taxon>
    </lineage>
</organism>